<gene>
    <name evidence="1" type="ORF">FHP25_01040</name>
</gene>
<organism evidence="1 2">
    <name type="scientific">Vineibacter terrae</name>
    <dbReference type="NCBI Taxonomy" id="2586908"/>
    <lineage>
        <taxon>Bacteria</taxon>
        <taxon>Pseudomonadati</taxon>
        <taxon>Pseudomonadota</taxon>
        <taxon>Alphaproteobacteria</taxon>
        <taxon>Hyphomicrobiales</taxon>
        <taxon>Vineibacter</taxon>
    </lineage>
</organism>
<accession>A0A5C8PVE3</accession>
<comment type="caution">
    <text evidence="1">The sequence shown here is derived from an EMBL/GenBank/DDBJ whole genome shotgun (WGS) entry which is preliminary data.</text>
</comment>
<dbReference type="GO" id="GO:0008168">
    <property type="term" value="F:methyltransferase activity"/>
    <property type="evidence" value="ECO:0007669"/>
    <property type="project" value="UniProtKB-KW"/>
</dbReference>
<dbReference type="OrthoDB" id="5173234at2"/>
<evidence type="ECO:0000313" key="1">
    <source>
        <dbReference type="EMBL" id="TXL82312.1"/>
    </source>
</evidence>
<dbReference type="InterPro" id="IPR044053">
    <property type="entry name" value="AsaB-like"/>
</dbReference>
<dbReference type="RefSeq" id="WP_147845018.1">
    <property type="nucleotide sequence ID" value="NZ_VDUZ01000001.1"/>
</dbReference>
<dbReference type="GO" id="GO:0032259">
    <property type="term" value="P:methylation"/>
    <property type="evidence" value="ECO:0007669"/>
    <property type="project" value="UniProtKB-KW"/>
</dbReference>
<dbReference type="EMBL" id="VDUZ01000001">
    <property type="protein sequence ID" value="TXL82312.1"/>
    <property type="molecule type" value="Genomic_DNA"/>
</dbReference>
<proteinExistence type="predicted"/>
<dbReference type="NCBIfam" id="NF041278">
    <property type="entry name" value="CmcJ_NvfI_EfuI"/>
    <property type="match status" value="1"/>
</dbReference>
<keyword evidence="2" id="KW-1185">Reference proteome</keyword>
<name>A0A5C8PVE3_9HYPH</name>
<dbReference type="GO" id="GO:0016491">
    <property type="term" value="F:oxidoreductase activity"/>
    <property type="evidence" value="ECO:0007669"/>
    <property type="project" value="InterPro"/>
</dbReference>
<protein>
    <submittedName>
        <fullName evidence="1">Methyltransferase</fullName>
    </submittedName>
</protein>
<dbReference type="AlphaFoldDB" id="A0A5C8PVE3"/>
<sequence>MDSTTQISLSEIGQINAPLNYLVWTGERPVSYQYEPPPGVPARSGQYSLYTVPVRDGRVLADSLSLDQQGFALRTHTSAVSDFTDDRVIRAAYYPEVEQLVKDVTGAARVVMFDHNVRLGAADRPTGIREPVKRVHNDYTDKSGPQRVRDLMGDEAEALLRRRYVFINVWRPIREPVLSSPLAVCDAQSMDPADLVPSDLRYRDRTGETYAVAYNPRHRWFYFPRMRRNEVLLLKCFDSATDGRARLTAHTAFDDPTIPADAPPRESIEARTIAFF</sequence>
<reference evidence="1 2" key="1">
    <citation type="submission" date="2019-06" db="EMBL/GenBank/DDBJ databases">
        <title>New taxonomy in bacterial strain CC-CFT640, isolated from vineyard.</title>
        <authorList>
            <person name="Lin S.-Y."/>
            <person name="Tsai C.-F."/>
            <person name="Young C.-C."/>
        </authorList>
    </citation>
    <scope>NUCLEOTIDE SEQUENCE [LARGE SCALE GENOMIC DNA]</scope>
    <source>
        <strain evidence="1 2">CC-CFT640</strain>
    </source>
</reference>
<evidence type="ECO:0000313" key="2">
    <source>
        <dbReference type="Proteomes" id="UP000321638"/>
    </source>
</evidence>
<dbReference type="Proteomes" id="UP000321638">
    <property type="component" value="Unassembled WGS sequence"/>
</dbReference>
<keyword evidence="1" id="KW-0489">Methyltransferase</keyword>
<dbReference type="PANTHER" id="PTHR34598">
    <property type="entry name" value="BLL6449 PROTEIN"/>
    <property type="match status" value="1"/>
</dbReference>
<dbReference type="PANTHER" id="PTHR34598:SF3">
    <property type="entry name" value="OXIDOREDUCTASE AN1597"/>
    <property type="match status" value="1"/>
</dbReference>
<keyword evidence="1" id="KW-0808">Transferase</keyword>